<feature type="compositionally biased region" description="Basic and acidic residues" evidence="1">
    <location>
        <begin position="205"/>
        <end position="215"/>
    </location>
</feature>
<evidence type="ECO:0000313" key="3">
    <source>
        <dbReference type="Proteomes" id="UP000001861"/>
    </source>
</evidence>
<gene>
    <name evidence="2" type="ORF">CC1G_06104</name>
</gene>
<feature type="region of interest" description="Disordered" evidence="1">
    <location>
        <begin position="1"/>
        <end position="134"/>
    </location>
</feature>
<comment type="caution">
    <text evidence="2">The sequence shown here is derived from an EMBL/GenBank/DDBJ whole genome shotgun (WGS) entry which is preliminary data.</text>
</comment>
<evidence type="ECO:0000256" key="1">
    <source>
        <dbReference type="SAM" id="MobiDB-lite"/>
    </source>
</evidence>
<dbReference type="Proteomes" id="UP000001861">
    <property type="component" value="Unassembled WGS sequence"/>
</dbReference>
<evidence type="ECO:0000313" key="2">
    <source>
        <dbReference type="EMBL" id="EAU81893.2"/>
    </source>
</evidence>
<feature type="region of interest" description="Disordered" evidence="1">
    <location>
        <begin position="170"/>
        <end position="229"/>
    </location>
</feature>
<feature type="compositionally biased region" description="Low complexity" evidence="1">
    <location>
        <begin position="46"/>
        <end position="58"/>
    </location>
</feature>
<dbReference type="InParanoid" id="A8PA65"/>
<dbReference type="VEuPathDB" id="FungiDB:CC1G_06104"/>
<dbReference type="GeneID" id="6016537"/>
<feature type="compositionally biased region" description="Polar residues" evidence="1">
    <location>
        <begin position="170"/>
        <end position="189"/>
    </location>
</feature>
<dbReference type="HOGENOM" id="CLU_055148_0_0_1"/>
<dbReference type="RefSeq" id="XP_001839914.2">
    <property type="nucleotide sequence ID" value="XM_001839862.2"/>
</dbReference>
<protein>
    <submittedName>
        <fullName evidence="2">Uncharacterized protein</fullName>
    </submittedName>
</protein>
<feature type="compositionally biased region" description="Basic and acidic residues" evidence="1">
    <location>
        <begin position="116"/>
        <end position="127"/>
    </location>
</feature>
<sequence>MPASYKHPRSEPKARRVSLRTTGRSLMPSRGGAAKPLRHERTWSGPNPSLSSTPSNNPFYIPPSDTAPSTPVAADIEAFKQSFPKLPSGGRENQDEVTPTPLTRQHAVIIHGKPLGAERRTGSHVELRSTGAKAEASIVQSSPISIKIESSPTQLELILKGVLPIFSSPVDETQNVSNTHSTTARAGTRTSPTAKSSSQPSSSKRPLDSASDHQSRKARRTSRAGSSTRNPIEELVLQWAQEALEEEEAVTGEDLFHLPPFSRLPPPPQQTRYNLRDRARVVKQETVFAGRTEQDYVDIRPAFFRKAAIKTFNPARLPCSYNAKAALIIITPSALSSIHAARRQCRPRSTGRSSTTSVSTSLDIVVGAYLKND</sequence>
<reference evidence="2 3" key="1">
    <citation type="journal article" date="2010" name="Proc. Natl. Acad. Sci. U.S.A.">
        <title>Insights into evolution of multicellular fungi from the assembled chromosomes of the mushroom Coprinopsis cinerea (Coprinus cinereus).</title>
        <authorList>
            <person name="Stajich J.E."/>
            <person name="Wilke S.K."/>
            <person name="Ahren D."/>
            <person name="Au C.H."/>
            <person name="Birren B.W."/>
            <person name="Borodovsky M."/>
            <person name="Burns C."/>
            <person name="Canback B."/>
            <person name="Casselton L.A."/>
            <person name="Cheng C.K."/>
            <person name="Deng J."/>
            <person name="Dietrich F.S."/>
            <person name="Fargo D.C."/>
            <person name="Farman M.L."/>
            <person name="Gathman A.C."/>
            <person name="Goldberg J."/>
            <person name="Guigo R."/>
            <person name="Hoegger P.J."/>
            <person name="Hooker J.B."/>
            <person name="Huggins A."/>
            <person name="James T.Y."/>
            <person name="Kamada T."/>
            <person name="Kilaru S."/>
            <person name="Kodira C."/>
            <person name="Kues U."/>
            <person name="Kupfer D."/>
            <person name="Kwan H.S."/>
            <person name="Lomsadze A."/>
            <person name="Li W."/>
            <person name="Lilly W.W."/>
            <person name="Ma L.J."/>
            <person name="Mackey A.J."/>
            <person name="Manning G."/>
            <person name="Martin F."/>
            <person name="Muraguchi H."/>
            <person name="Natvig D.O."/>
            <person name="Palmerini H."/>
            <person name="Ramesh M.A."/>
            <person name="Rehmeyer C.J."/>
            <person name="Roe B.A."/>
            <person name="Shenoy N."/>
            <person name="Stanke M."/>
            <person name="Ter-Hovhannisyan V."/>
            <person name="Tunlid A."/>
            <person name="Velagapudi R."/>
            <person name="Vision T.J."/>
            <person name="Zeng Q."/>
            <person name="Zolan M.E."/>
            <person name="Pukkila P.J."/>
        </authorList>
    </citation>
    <scope>NUCLEOTIDE SEQUENCE [LARGE SCALE GENOMIC DNA]</scope>
    <source>
        <strain evidence="3">Okayama-7 / 130 / ATCC MYA-4618 / FGSC 9003</strain>
    </source>
</reference>
<accession>A8PA65</accession>
<feature type="compositionally biased region" description="Low complexity" evidence="1">
    <location>
        <begin position="190"/>
        <end position="204"/>
    </location>
</feature>
<proteinExistence type="predicted"/>
<dbReference type="AlphaFoldDB" id="A8PA65"/>
<dbReference type="EMBL" id="AACS02000002">
    <property type="protein sequence ID" value="EAU81893.2"/>
    <property type="molecule type" value="Genomic_DNA"/>
</dbReference>
<keyword evidence="3" id="KW-1185">Reference proteome</keyword>
<name>A8PA65_COPC7</name>
<dbReference type="KEGG" id="cci:CC1G_06104"/>
<organism evidence="2 3">
    <name type="scientific">Coprinopsis cinerea (strain Okayama-7 / 130 / ATCC MYA-4618 / FGSC 9003)</name>
    <name type="common">Inky cap fungus</name>
    <name type="synonym">Hormographiella aspergillata</name>
    <dbReference type="NCBI Taxonomy" id="240176"/>
    <lineage>
        <taxon>Eukaryota</taxon>
        <taxon>Fungi</taxon>
        <taxon>Dikarya</taxon>
        <taxon>Basidiomycota</taxon>
        <taxon>Agaricomycotina</taxon>
        <taxon>Agaricomycetes</taxon>
        <taxon>Agaricomycetidae</taxon>
        <taxon>Agaricales</taxon>
        <taxon>Agaricineae</taxon>
        <taxon>Psathyrellaceae</taxon>
        <taxon>Coprinopsis</taxon>
    </lineage>
</organism>